<name>A0A941FGJ3_9ACTN</name>
<accession>A0A941FGJ3</accession>
<feature type="region of interest" description="Disordered" evidence="1">
    <location>
        <begin position="86"/>
        <end position="106"/>
    </location>
</feature>
<reference evidence="2 3" key="1">
    <citation type="submission" date="2021-04" db="EMBL/GenBank/DDBJ databases">
        <title>Characterization of the biosynthetic gene cluster of new lipopeptides with antitumor activity in the genome of the marine Streptomyces PHM034.</title>
        <authorList>
            <person name="Ceniceros A."/>
            <person name="Canedo L."/>
            <person name="Mendez C."/>
            <person name="Olano C."/>
            <person name="Schleissner C."/>
            <person name="Cuevas C."/>
            <person name="De La Calle F."/>
            <person name="Salas J.A."/>
        </authorList>
    </citation>
    <scope>NUCLEOTIDE SEQUENCE [LARGE SCALE GENOMIC DNA]</scope>
    <source>
        <strain evidence="2 3">PHM034</strain>
    </source>
</reference>
<dbReference type="Proteomes" id="UP000682308">
    <property type="component" value="Unassembled WGS sequence"/>
</dbReference>
<evidence type="ECO:0000313" key="3">
    <source>
        <dbReference type="Proteomes" id="UP000682308"/>
    </source>
</evidence>
<evidence type="ECO:0000313" key="2">
    <source>
        <dbReference type="EMBL" id="MBR8642409.1"/>
    </source>
</evidence>
<organism evidence="2 3">
    <name type="scientific">Streptomyces tuirus</name>
    <dbReference type="NCBI Taxonomy" id="68278"/>
    <lineage>
        <taxon>Bacteria</taxon>
        <taxon>Bacillati</taxon>
        <taxon>Actinomycetota</taxon>
        <taxon>Actinomycetes</taxon>
        <taxon>Kitasatosporales</taxon>
        <taxon>Streptomycetaceae</taxon>
        <taxon>Streptomyces</taxon>
    </lineage>
</organism>
<comment type="caution">
    <text evidence="2">The sequence shown here is derived from an EMBL/GenBank/DDBJ whole genome shotgun (WGS) entry which is preliminary data.</text>
</comment>
<protein>
    <submittedName>
        <fullName evidence="2">Uncharacterized protein</fullName>
    </submittedName>
</protein>
<dbReference type="AlphaFoldDB" id="A0A941FGJ3"/>
<evidence type="ECO:0000256" key="1">
    <source>
        <dbReference type="SAM" id="MobiDB-lite"/>
    </source>
</evidence>
<gene>
    <name evidence="2" type="ORF">KEF29_31470</name>
</gene>
<keyword evidence="3" id="KW-1185">Reference proteome</keyword>
<proteinExistence type="predicted"/>
<sequence>MQAREFDDRRISKTDDRPSYFVEQWSWEVVDDGRRIRDLTCATYTLSDCDVLEALEWAESRRSEPGSFVLHAATWTNQGFLETLWLTGSPPEQGSSGSAREHRGDR</sequence>
<dbReference type="EMBL" id="JAGTPG010000002">
    <property type="protein sequence ID" value="MBR8642409.1"/>
    <property type="molecule type" value="Genomic_DNA"/>
</dbReference>